<keyword evidence="8" id="KW-0547">Nucleotide-binding</keyword>
<comment type="similarity">
    <text evidence="2">Belongs to the SUA5 family.</text>
</comment>
<evidence type="ECO:0000259" key="11">
    <source>
        <dbReference type="PROSITE" id="PS51163"/>
    </source>
</evidence>
<evidence type="ECO:0000313" key="12">
    <source>
        <dbReference type="EMBL" id="VAX00100.1"/>
    </source>
</evidence>
<evidence type="ECO:0000256" key="2">
    <source>
        <dbReference type="ARBA" id="ARBA00007663"/>
    </source>
</evidence>
<dbReference type="GO" id="GO:0061710">
    <property type="term" value="F:L-threonylcarbamoyladenylate synthase"/>
    <property type="evidence" value="ECO:0007669"/>
    <property type="project" value="UniProtKB-EC"/>
</dbReference>
<sequence length="185" mass="20492">MSHWHIKNAIQVIKQGGIISYPTESVFGLGCNPYDLEAVLQLLEIKQRDISKGLLLVADTIAQLEPFINISDSLTVNKLMANSSKPVTWIVPCNYLTPAWLTGKHQSIAVRISRHPIVKQLCAEFNAALVSTSANISGQASTKKAWQVRKRFANKVNYYVPGDLGVFVSESEIRNIITDEIVRAS</sequence>
<proteinExistence type="inferred from homology"/>
<keyword evidence="5 12" id="KW-0808">Transferase</keyword>
<name>A0A3B1APE1_9ZZZZ</name>
<comment type="subcellular location">
    <subcellularLocation>
        <location evidence="1">Cytoplasm</location>
    </subcellularLocation>
</comment>
<gene>
    <name evidence="12" type="ORF">MNBD_GAMMA22-1129</name>
</gene>
<evidence type="ECO:0000256" key="9">
    <source>
        <dbReference type="ARBA" id="ARBA00022840"/>
    </source>
</evidence>
<keyword evidence="4" id="KW-0963">Cytoplasm</keyword>
<dbReference type="EMBL" id="UOFS01000042">
    <property type="protein sequence ID" value="VAX00100.1"/>
    <property type="molecule type" value="Genomic_DNA"/>
</dbReference>
<keyword evidence="6" id="KW-0819">tRNA processing</keyword>
<dbReference type="HAMAP" id="MF_01852">
    <property type="entry name" value="TsaC"/>
    <property type="match status" value="1"/>
</dbReference>
<dbReference type="GO" id="GO:0000049">
    <property type="term" value="F:tRNA binding"/>
    <property type="evidence" value="ECO:0007669"/>
    <property type="project" value="TreeGrafter"/>
</dbReference>
<dbReference type="GO" id="GO:0005524">
    <property type="term" value="F:ATP binding"/>
    <property type="evidence" value="ECO:0007669"/>
    <property type="project" value="UniProtKB-KW"/>
</dbReference>
<dbReference type="PANTHER" id="PTHR17490">
    <property type="entry name" value="SUA5"/>
    <property type="match status" value="1"/>
</dbReference>
<evidence type="ECO:0000256" key="7">
    <source>
        <dbReference type="ARBA" id="ARBA00022695"/>
    </source>
</evidence>
<dbReference type="InterPro" id="IPR006070">
    <property type="entry name" value="Sua5-like_dom"/>
</dbReference>
<dbReference type="Gene3D" id="3.90.870.10">
    <property type="entry name" value="DHBP synthase"/>
    <property type="match status" value="1"/>
</dbReference>
<dbReference type="Pfam" id="PF01300">
    <property type="entry name" value="Sua5_yciO_yrdC"/>
    <property type="match status" value="1"/>
</dbReference>
<accession>A0A3B1APE1</accession>
<evidence type="ECO:0000256" key="8">
    <source>
        <dbReference type="ARBA" id="ARBA00022741"/>
    </source>
</evidence>
<protein>
    <recommendedName>
        <fullName evidence="3">L-threonylcarbamoyladenylate synthase</fullName>
        <ecNumber evidence="3">2.7.7.87</ecNumber>
    </recommendedName>
</protein>
<dbReference type="InterPro" id="IPR050156">
    <property type="entry name" value="TC-AMP_synthase_SUA5"/>
</dbReference>
<reference evidence="12" key="1">
    <citation type="submission" date="2018-06" db="EMBL/GenBank/DDBJ databases">
        <authorList>
            <person name="Zhirakovskaya E."/>
        </authorList>
    </citation>
    <scope>NUCLEOTIDE SEQUENCE</scope>
</reference>
<evidence type="ECO:0000256" key="6">
    <source>
        <dbReference type="ARBA" id="ARBA00022694"/>
    </source>
</evidence>
<evidence type="ECO:0000256" key="4">
    <source>
        <dbReference type="ARBA" id="ARBA00022490"/>
    </source>
</evidence>
<dbReference type="GO" id="GO:0005737">
    <property type="term" value="C:cytoplasm"/>
    <property type="evidence" value="ECO:0007669"/>
    <property type="project" value="UniProtKB-SubCell"/>
</dbReference>
<comment type="catalytic activity">
    <reaction evidence="10">
        <text>L-threonine + hydrogencarbonate + ATP = L-threonylcarbamoyladenylate + diphosphate + H2O</text>
        <dbReference type="Rhea" id="RHEA:36407"/>
        <dbReference type="ChEBI" id="CHEBI:15377"/>
        <dbReference type="ChEBI" id="CHEBI:17544"/>
        <dbReference type="ChEBI" id="CHEBI:30616"/>
        <dbReference type="ChEBI" id="CHEBI:33019"/>
        <dbReference type="ChEBI" id="CHEBI:57926"/>
        <dbReference type="ChEBI" id="CHEBI:73682"/>
        <dbReference type="EC" id="2.7.7.87"/>
    </reaction>
</comment>
<dbReference type="PROSITE" id="PS51163">
    <property type="entry name" value="YRDC"/>
    <property type="match status" value="1"/>
</dbReference>
<dbReference type="GO" id="GO:0002949">
    <property type="term" value="P:tRNA threonylcarbamoyladenosine modification"/>
    <property type="evidence" value="ECO:0007669"/>
    <property type="project" value="InterPro"/>
</dbReference>
<dbReference type="SUPFAM" id="SSF55821">
    <property type="entry name" value="YrdC/RibB"/>
    <property type="match status" value="1"/>
</dbReference>
<dbReference type="EC" id="2.7.7.87" evidence="3"/>
<keyword evidence="9" id="KW-0067">ATP-binding</keyword>
<feature type="domain" description="YrdC-like" evidence="11">
    <location>
        <begin position="3"/>
        <end position="185"/>
    </location>
</feature>
<dbReference type="GO" id="GO:0003725">
    <property type="term" value="F:double-stranded RNA binding"/>
    <property type="evidence" value="ECO:0007669"/>
    <property type="project" value="InterPro"/>
</dbReference>
<keyword evidence="7 12" id="KW-0548">Nucleotidyltransferase</keyword>
<dbReference type="PANTHER" id="PTHR17490:SF18">
    <property type="entry name" value="THREONYLCARBAMOYL-AMP SYNTHASE"/>
    <property type="match status" value="1"/>
</dbReference>
<evidence type="ECO:0000256" key="1">
    <source>
        <dbReference type="ARBA" id="ARBA00004496"/>
    </source>
</evidence>
<evidence type="ECO:0000256" key="10">
    <source>
        <dbReference type="ARBA" id="ARBA00048366"/>
    </source>
</evidence>
<evidence type="ECO:0000256" key="3">
    <source>
        <dbReference type="ARBA" id="ARBA00012584"/>
    </source>
</evidence>
<organism evidence="12">
    <name type="scientific">hydrothermal vent metagenome</name>
    <dbReference type="NCBI Taxonomy" id="652676"/>
    <lineage>
        <taxon>unclassified sequences</taxon>
        <taxon>metagenomes</taxon>
        <taxon>ecological metagenomes</taxon>
    </lineage>
</organism>
<evidence type="ECO:0000256" key="5">
    <source>
        <dbReference type="ARBA" id="ARBA00022679"/>
    </source>
</evidence>
<dbReference type="AlphaFoldDB" id="A0A3B1APE1"/>
<dbReference type="InterPro" id="IPR017945">
    <property type="entry name" value="DHBP_synth_RibB-like_a/b_dom"/>
</dbReference>
<dbReference type="GO" id="GO:0006450">
    <property type="term" value="P:regulation of translational fidelity"/>
    <property type="evidence" value="ECO:0007669"/>
    <property type="project" value="TreeGrafter"/>
</dbReference>
<dbReference type="InterPro" id="IPR023535">
    <property type="entry name" value="TC-AMP_synthase"/>
</dbReference>